<dbReference type="EMBL" id="JAAGOA010000034">
    <property type="protein sequence ID" value="NEE04439.1"/>
    <property type="molecule type" value="Genomic_DNA"/>
</dbReference>
<evidence type="ECO:0000313" key="2">
    <source>
        <dbReference type="EMBL" id="NEE04439.1"/>
    </source>
</evidence>
<evidence type="ECO:0000256" key="1">
    <source>
        <dbReference type="SAM" id="SignalP"/>
    </source>
</evidence>
<feature type="signal peptide" evidence="1">
    <location>
        <begin position="1"/>
        <end position="20"/>
    </location>
</feature>
<reference evidence="2 3" key="1">
    <citation type="submission" date="2020-02" db="EMBL/GenBank/DDBJ databases">
        <authorList>
            <person name="Li X.-J."/>
            <person name="Han X.-M."/>
        </authorList>
    </citation>
    <scope>NUCLEOTIDE SEQUENCE [LARGE SCALE GENOMIC DNA]</scope>
    <source>
        <strain evidence="2 3">CCTCC AB 2017055</strain>
    </source>
</reference>
<dbReference type="AlphaFoldDB" id="A0A6L9SGW4"/>
<comment type="caution">
    <text evidence="2">The sequence shown here is derived from an EMBL/GenBank/DDBJ whole genome shotgun (WGS) entry which is preliminary data.</text>
</comment>
<dbReference type="PROSITE" id="PS51257">
    <property type="entry name" value="PROKAR_LIPOPROTEIN"/>
    <property type="match status" value="1"/>
</dbReference>
<keyword evidence="3" id="KW-1185">Reference proteome</keyword>
<sequence length="302" mass="31142">MARHRVLVLPTLLASAAVSACDSGDSAERMADMVDGLPGGSASVLVLDVAALAEHYELDRDTLGRYPEFIADVTFHQDEVDPPALLAAELAAVIAPFNTPVGNAHLDAIDIGQVEIVVSLPIEGLTVIATGQDPDALGAAYAEAGFDDEGDGSYLNVGGGQSSDIDARYPAVKVDDGLLVLARSPEIRDAYGEGEGLSAPAQTLIDAADDAWAVSVFGEAGMDPATCGAGQAFARGDDGIELLVLGGGEDVVPPDAWDFYAARLGSPEIDGDVTRYAVEPDDGRVNVSMLGSSLEVSRLAEC</sequence>
<feature type="chain" id="PRO_5038896223" description="DUF3352 domain-containing protein" evidence="1">
    <location>
        <begin position="21"/>
        <end position="302"/>
    </location>
</feature>
<organism evidence="2 3">
    <name type="scientific">Phytoactinopolyspora halotolerans</name>
    <dbReference type="NCBI Taxonomy" id="1981512"/>
    <lineage>
        <taxon>Bacteria</taxon>
        <taxon>Bacillati</taxon>
        <taxon>Actinomycetota</taxon>
        <taxon>Actinomycetes</taxon>
        <taxon>Jiangellales</taxon>
        <taxon>Jiangellaceae</taxon>
        <taxon>Phytoactinopolyspora</taxon>
    </lineage>
</organism>
<gene>
    <name evidence="2" type="ORF">G1H10_30155</name>
</gene>
<evidence type="ECO:0008006" key="4">
    <source>
        <dbReference type="Google" id="ProtNLM"/>
    </source>
</evidence>
<protein>
    <recommendedName>
        <fullName evidence="4">DUF3352 domain-containing protein</fullName>
    </recommendedName>
</protein>
<dbReference type="RefSeq" id="WP_163744970.1">
    <property type="nucleotide sequence ID" value="NZ_JAAGOA010000034.1"/>
</dbReference>
<accession>A0A6L9SGW4</accession>
<evidence type="ECO:0000313" key="3">
    <source>
        <dbReference type="Proteomes" id="UP000475214"/>
    </source>
</evidence>
<dbReference type="Proteomes" id="UP000475214">
    <property type="component" value="Unassembled WGS sequence"/>
</dbReference>
<proteinExistence type="predicted"/>
<name>A0A6L9SGW4_9ACTN</name>
<keyword evidence="1" id="KW-0732">Signal</keyword>